<feature type="transmembrane region" description="Helical" evidence="9">
    <location>
        <begin position="118"/>
        <end position="145"/>
    </location>
</feature>
<keyword evidence="6 9" id="KW-0378">Hydrolase</keyword>
<sequence length="183" mass="19276">MLLAIVASGVYAFDQLTKLAVTSNLTEGSTVPVLGQLLQFHYVKNSGAAFSLGEGMTWIFSIVAAAVAVFILVFARRIRSLAWAALFGMLLGGNLGNLTDRLFREPSFGQGHVIDFLLVWGFPAIFNIADVAIVASMGVFILLTLRGVGLDGSRETKDTAPAVGSAADPDITTGSDTTPDGRP</sequence>
<dbReference type="NCBIfam" id="TIGR00077">
    <property type="entry name" value="lspA"/>
    <property type="match status" value="1"/>
</dbReference>
<evidence type="ECO:0000256" key="7">
    <source>
        <dbReference type="ARBA" id="ARBA00022989"/>
    </source>
</evidence>
<reference evidence="12 13" key="1">
    <citation type="submission" date="2018-03" db="EMBL/GenBank/DDBJ databases">
        <title>Genomic Encyclopedia of Type Strains, Phase III (KMG-III): the genomes of soil and plant-associated and newly described type strains.</title>
        <authorList>
            <person name="Whitman W."/>
        </authorList>
    </citation>
    <scope>NUCLEOTIDE SEQUENCE [LARGE SCALE GENOMIC DNA]</scope>
    <source>
        <strain evidence="12 13">CGMCC 1.12484</strain>
    </source>
</reference>
<dbReference type="UniPathway" id="UPA00665"/>
<keyword evidence="2 9" id="KW-1003">Cell membrane</keyword>
<dbReference type="EMBL" id="PVTL01000004">
    <property type="protein sequence ID" value="PRY68518.1"/>
    <property type="molecule type" value="Genomic_DNA"/>
</dbReference>
<evidence type="ECO:0000256" key="10">
    <source>
        <dbReference type="RuleBase" id="RU004181"/>
    </source>
</evidence>
<dbReference type="GO" id="GO:0006508">
    <property type="term" value="P:proteolysis"/>
    <property type="evidence" value="ECO:0007669"/>
    <property type="project" value="UniProtKB-KW"/>
</dbReference>
<keyword evidence="4 9" id="KW-0812">Transmembrane</keyword>
<evidence type="ECO:0000256" key="4">
    <source>
        <dbReference type="ARBA" id="ARBA00022692"/>
    </source>
</evidence>
<keyword evidence="3 9" id="KW-0645">Protease</keyword>
<evidence type="ECO:0000256" key="3">
    <source>
        <dbReference type="ARBA" id="ARBA00022670"/>
    </source>
</evidence>
<keyword evidence="8 9" id="KW-0472">Membrane</keyword>
<evidence type="ECO:0000313" key="13">
    <source>
        <dbReference type="Proteomes" id="UP000237983"/>
    </source>
</evidence>
<dbReference type="Proteomes" id="UP000237983">
    <property type="component" value="Unassembled WGS sequence"/>
</dbReference>
<comment type="caution">
    <text evidence="9">Lacks conserved residue(s) required for the propagation of feature annotation.</text>
</comment>
<evidence type="ECO:0000256" key="2">
    <source>
        <dbReference type="ARBA" id="ARBA00022475"/>
    </source>
</evidence>
<dbReference type="GO" id="GO:0005886">
    <property type="term" value="C:plasma membrane"/>
    <property type="evidence" value="ECO:0007669"/>
    <property type="project" value="UniProtKB-SubCell"/>
</dbReference>
<feature type="active site" evidence="9">
    <location>
        <position position="115"/>
    </location>
</feature>
<evidence type="ECO:0000256" key="11">
    <source>
        <dbReference type="SAM" id="MobiDB-lite"/>
    </source>
</evidence>
<dbReference type="PANTHER" id="PTHR33695">
    <property type="entry name" value="LIPOPROTEIN SIGNAL PEPTIDASE"/>
    <property type="match status" value="1"/>
</dbReference>
<evidence type="ECO:0000256" key="1">
    <source>
        <dbReference type="ARBA" id="ARBA00006139"/>
    </source>
</evidence>
<keyword evidence="5 9" id="KW-0064">Aspartyl protease</keyword>
<dbReference type="Pfam" id="PF01252">
    <property type="entry name" value="Peptidase_A8"/>
    <property type="match status" value="1"/>
</dbReference>
<comment type="function">
    <text evidence="9">This protein specifically catalyzes the removal of signal peptides from prolipoproteins.</text>
</comment>
<keyword evidence="7 9" id="KW-1133">Transmembrane helix</keyword>
<name>A0A2T0VEB2_9MICO</name>
<evidence type="ECO:0000256" key="9">
    <source>
        <dbReference type="HAMAP-Rule" id="MF_00161"/>
    </source>
</evidence>
<comment type="subcellular location">
    <subcellularLocation>
        <location evidence="9">Cell membrane</location>
        <topology evidence="9">Multi-pass membrane protein</topology>
    </subcellularLocation>
</comment>
<proteinExistence type="inferred from homology"/>
<dbReference type="InterPro" id="IPR001872">
    <property type="entry name" value="Peptidase_A8"/>
</dbReference>
<feature type="transmembrane region" description="Helical" evidence="9">
    <location>
        <begin position="55"/>
        <end position="74"/>
    </location>
</feature>
<dbReference type="HAMAP" id="MF_00161">
    <property type="entry name" value="LspA"/>
    <property type="match status" value="1"/>
</dbReference>
<keyword evidence="13" id="KW-1185">Reference proteome</keyword>
<evidence type="ECO:0000256" key="5">
    <source>
        <dbReference type="ARBA" id="ARBA00022750"/>
    </source>
</evidence>
<protein>
    <recommendedName>
        <fullName evidence="9">Lipoprotein signal peptidase</fullName>
        <ecNumber evidence="9">3.4.23.36</ecNumber>
    </recommendedName>
    <alternativeName>
        <fullName evidence="9">Prolipoprotein signal peptidase</fullName>
    </alternativeName>
    <alternativeName>
        <fullName evidence="9">Signal peptidase II</fullName>
        <shortName evidence="9">SPase II</shortName>
    </alternativeName>
</protein>
<dbReference type="PANTHER" id="PTHR33695:SF1">
    <property type="entry name" value="LIPOPROTEIN SIGNAL PEPTIDASE"/>
    <property type="match status" value="1"/>
</dbReference>
<comment type="catalytic activity">
    <reaction evidence="9">
        <text>Release of signal peptides from bacterial membrane prolipoproteins. Hydrolyzes -Xaa-Yaa-Zaa-|-(S,diacylglyceryl)Cys-, in which Xaa is hydrophobic (preferably Leu), and Yaa (Ala or Ser) and Zaa (Gly or Ala) have small, neutral side chains.</text>
        <dbReference type="EC" id="3.4.23.36"/>
    </reaction>
</comment>
<feature type="active site" evidence="9">
    <location>
        <position position="130"/>
    </location>
</feature>
<dbReference type="PRINTS" id="PR00781">
    <property type="entry name" value="LIPOSIGPTASE"/>
</dbReference>
<feature type="region of interest" description="Disordered" evidence="11">
    <location>
        <begin position="155"/>
        <end position="183"/>
    </location>
</feature>
<organism evidence="12 13">
    <name type="scientific">Glaciihabitans tibetensis</name>
    <dbReference type="NCBI Taxonomy" id="1266600"/>
    <lineage>
        <taxon>Bacteria</taxon>
        <taxon>Bacillati</taxon>
        <taxon>Actinomycetota</taxon>
        <taxon>Actinomycetes</taxon>
        <taxon>Micrococcales</taxon>
        <taxon>Microbacteriaceae</taxon>
        <taxon>Glaciihabitans</taxon>
    </lineage>
</organism>
<feature type="compositionally biased region" description="Polar residues" evidence="11">
    <location>
        <begin position="172"/>
        <end position="183"/>
    </location>
</feature>
<comment type="caution">
    <text evidence="12">The sequence shown here is derived from an EMBL/GenBank/DDBJ whole genome shotgun (WGS) entry which is preliminary data.</text>
</comment>
<accession>A0A2T0VEB2</accession>
<evidence type="ECO:0000256" key="6">
    <source>
        <dbReference type="ARBA" id="ARBA00022801"/>
    </source>
</evidence>
<dbReference type="EC" id="3.4.23.36" evidence="9"/>
<gene>
    <name evidence="9" type="primary">lspA</name>
    <name evidence="12" type="ORF">B0I08_104220</name>
</gene>
<dbReference type="GO" id="GO:0004190">
    <property type="term" value="F:aspartic-type endopeptidase activity"/>
    <property type="evidence" value="ECO:0007669"/>
    <property type="project" value="UniProtKB-UniRule"/>
</dbReference>
<comment type="pathway">
    <text evidence="9">Protein modification; lipoprotein biosynthesis (signal peptide cleavage).</text>
</comment>
<evidence type="ECO:0000256" key="8">
    <source>
        <dbReference type="ARBA" id="ARBA00023136"/>
    </source>
</evidence>
<evidence type="ECO:0000313" key="12">
    <source>
        <dbReference type="EMBL" id="PRY68518.1"/>
    </source>
</evidence>
<feature type="transmembrane region" description="Helical" evidence="9">
    <location>
        <begin position="81"/>
        <end position="98"/>
    </location>
</feature>
<dbReference type="AlphaFoldDB" id="A0A2T0VEB2"/>
<comment type="similarity">
    <text evidence="1 9 10">Belongs to the peptidase A8 family.</text>
</comment>